<reference evidence="1 2" key="1">
    <citation type="submission" date="2014-10" db="EMBL/GenBank/DDBJ databases">
        <title>Draft genome of anammox bacterium scalindua brodae, obtained using differential coverage binning of sequence data from two enrichment reactors.</title>
        <authorList>
            <person name="Speth D.R."/>
            <person name="Russ L."/>
            <person name="Kartal B."/>
            <person name="Op den Camp H.J."/>
            <person name="Dutilh B.E."/>
            <person name="Jetten M.S."/>
        </authorList>
    </citation>
    <scope>NUCLEOTIDE SEQUENCE [LARGE SCALE GENOMIC DNA]</scope>
    <source>
        <strain evidence="1">RU1</strain>
    </source>
</reference>
<sequence>MNIDQRDIEKGALVEILPKFYANSISYLGELNAYRMYAEIWGNKRSTEGQKRSEIGHVGYLKTLEFGESKKRRRIDRVKFEHFVVADSINYKVEKSIYGELMLRLQIGGKKNNSIFNKIIKAKPSFKTESLSSDSDFHPESDLLETLELDLHKLGLSQDERTNKYYFEISTNIDSISNQNQKMILLRILGRDDIFEKLHLLYKVGRTHIRCLFENPESVIKNIGMPNAIPRLCVAWPFHETLVFDFAGIAEDYGDVCLLGTLITTEEKIVKAPGVPTDDAGWLDGPQIDSYA</sequence>
<dbReference type="AlphaFoldDB" id="A0A0B0EI11"/>
<gene>
    <name evidence="1" type="ORF">SCABRO_02050</name>
</gene>
<protein>
    <submittedName>
        <fullName evidence="1">Uncharacterized protein</fullName>
    </submittedName>
</protein>
<accession>A0A0B0EI11</accession>
<organism evidence="1 2">
    <name type="scientific">Candidatus Scalindua brodae</name>
    <dbReference type="NCBI Taxonomy" id="237368"/>
    <lineage>
        <taxon>Bacteria</taxon>
        <taxon>Pseudomonadati</taxon>
        <taxon>Planctomycetota</taxon>
        <taxon>Candidatus Brocadiia</taxon>
        <taxon>Candidatus Brocadiales</taxon>
        <taxon>Candidatus Scalinduaceae</taxon>
        <taxon>Candidatus Scalindua</taxon>
    </lineage>
</organism>
<proteinExistence type="predicted"/>
<dbReference type="Proteomes" id="UP000030652">
    <property type="component" value="Unassembled WGS sequence"/>
</dbReference>
<dbReference type="EMBL" id="JRYO01000145">
    <property type="protein sequence ID" value="KHE92209.1"/>
    <property type="molecule type" value="Genomic_DNA"/>
</dbReference>
<name>A0A0B0EI11_9BACT</name>
<comment type="caution">
    <text evidence="1">The sequence shown here is derived from an EMBL/GenBank/DDBJ whole genome shotgun (WGS) entry which is preliminary data.</text>
</comment>
<evidence type="ECO:0000313" key="1">
    <source>
        <dbReference type="EMBL" id="KHE92209.1"/>
    </source>
</evidence>
<evidence type="ECO:0000313" key="2">
    <source>
        <dbReference type="Proteomes" id="UP000030652"/>
    </source>
</evidence>